<dbReference type="EC" id="2.7.7.65" evidence="1"/>
<feature type="transmembrane region" description="Helical" evidence="4">
    <location>
        <begin position="110"/>
        <end position="131"/>
    </location>
</feature>
<dbReference type="InterPro" id="IPR000160">
    <property type="entry name" value="GGDEF_dom"/>
</dbReference>
<keyword evidence="7" id="KW-1185">Reference proteome</keyword>
<evidence type="ECO:0000256" key="3">
    <source>
        <dbReference type="SAM" id="MobiDB-lite"/>
    </source>
</evidence>
<evidence type="ECO:0000313" key="7">
    <source>
        <dbReference type="Proteomes" id="UP001597371"/>
    </source>
</evidence>
<dbReference type="GO" id="GO:0052621">
    <property type="term" value="F:diguanylate cyclase activity"/>
    <property type="evidence" value="ECO:0007669"/>
    <property type="project" value="UniProtKB-EC"/>
</dbReference>
<dbReference type="SUPFAM" id="SSF55073">
    <property type="entry name" value="Nucleotide cyclase"/>
    <property type="match status" value="1"/>
</dbReference>
<feature type="region of interest" description="Disordered" evidence="3">
    <location>
        <begin position="305"/>
        <end position="325"/>
    </location>
</feature>
<dbReference type="NCBIfam" id="TIGR00254">
    <property type="entry name" value="GGDEF"/>
    <property type="match status" value="1"/>
</dbReference>
<proteinExistence type="predicted"/>
<evidence type="ECO:0000256" key="2">
    <source>
        <dbReference type="ARBA" id="ARBA00034247"/>
    </source>
</evidence>
<evidence type="ECO:0000259" key="5">
    <source>
        <dbReference type="PROSITE" id="PS50887"/>
    </source>
</evidence>
<name>A0ABW5CN88_9HYPH</name>
<dbReference type="Pfam" id="PF00990">
    <property type="entry name" value="GGDEF"/>
    <property type="match status" value="1"/>
</dbReference>
<gene>
    <name evidence="6" type="ORF">ACFSKQ_08305</name>
</gene>
<dbReference type="Gene3D" id="3.30.70.270">
    <property type="match status" value="1"/>
</dbReference>
<dbReference type="InterPro" id="IPR029787">
    <property type="entry name" value="Nucleotide_cyclase"/>
</dbReference>
<evidence type="ECO:0000256" key="4">
    <source>
        <dbReference type="SAM" id="Phobius"/>
    </source>
</evidence>
<dbReference type="PANTHER" id="PTHR45138">
    <property type="entry name" value="REGULATORY COMPONENTS OF SENSORY TRANSDUCTION SYSTEM"/>
    <property type="match status" value="1"/>
</dbReference>
<dbReference type="PROSITE" id="PS50887">
    <property type="entry name" value="GGDEF"/>
    <property type="match status" value="1"/>
</dbReference>
<feature type="transmembrane region" description="Helical" evidence="4">
    <location>
        <begin position="35"/>
        <end position="55"/>
    </location>
</feature>
<evidence type="ECO:0000256" key="1">
    <source>
        <dbReference type="ARBA" id="ARBA00012528"/>
    </source>
</evidence>
<keyword evidence="6" id="KW-0548">Nucleotidyltransferase</keyword>
<organism evidence="6 7">
    <name type="scientific">Aureimonas populi</name>
    <dbReference type="NCBI Taxonomy" id="1701758"/>
    <lineage>
        <taxon>Bacteria</taxon>
        <taxon>Pseudomonadati</taxon>
        <taxon>Pseudomonadota</taxon>
        <taxon>Alphaproteobacteria</taxon>
        <taxon>Hyphomicrobiales</taxon>
        <taxon>Aurantimonadaceae</taxon>
        <taxon>Aureimonas</taxon>
    </lineage>
</organism>
<comment type="caution">
    <text evidence="6">The sequence shown here is derived from an EMBL/GenBank/DDBJ whole genome shotgun (WGS) entry which is preliminary data.</text>
</comment>
<dbReference type="EMBL" id="JBHUIJ010000009">
    <property type="protein sequence ID" value="MFD2237467.1"/>
    <property type="molecule type" value="Genomic_DNA"/>
</dbReference>
<keyword evidence="4" id="KW-0812">Transmembrane</keyword>
<accession>A0ABW5CN88</accession>
<dbReference type="SMART" id="SM00267">
    <property type="entry name" value="GGDEF"/>
    <property type="match status" value="1"/>
</dbReference>
<dbReference type="CDD" id="cd01949">
    <property type="entry name" value="GGDEF"/>
    <property type="match status" value="1"/>
</dbReference>
<keyword evidence="4" id="KW-0472">Membrane</keyword>
<dbReference type="InterPro" id="IPR050469">
    <property type="entry name" value="Diguanylate_Cyclase"/>
</dbReference>
<dbReference type="Proteomes" id="UP001597371">
    <property type="component" value="Unassembled WGS sequence"/>
</dbReference>
<dbReference type="PANTHER" id="PTHR45138:SF9">
    <property type="entry name" value="DIGUANYLATE CYCLASE DGCM-RELATED"/>
    <property type="match status" value="1"/>
</dbReference>
<dbReference type="RefSeq" id="WP_209737579.1">
    <property type="nucleotide sequence ID" value="NZ_CP072611.1"/>
</dbReference>
<reference evidence="7" key="1">
    <citation type="journal article" date="2019" name="Int. J. Syst. Evol. Microbiol.">
        <title>The Global Catalogue of Microorganisms (GCM) 10K type strain sequencing project: providing services to taxonomists for standard genome sequencing and annotation.</title>
        <authorList>
            <consortium name="The Broad Institute Genomics Platform"/>
            <consortium name="The Broad Institute Genome Sequencing Center for Infectious Disease"/>
            <person name="Wu L."/>
            <person name="Ma J."/>
        </authorList>
    </citation>
    <scope>NUCLEOTIDE SEQUENCE [LARGE SCALE GENOMIC DNA]</scope>
    <source>
        <strain evidence="7">ZS-35-S2</strain>
    </source>
</reference>
<protein>
    <recommendedName>
        <fullName evidence="1">diguanylate cyclase</fullName>
        <ecNumber evidence="1">2.7.7.65</ecNumber>
    </recommendedName>
</protein>
<dbReference type="InterPro" id="IPR043128">
    <property type="entry name" value="Rev_trsase/Diguanyl_cyclase"/>
</dbReference>
<keyword evidence="4" id="KW-1133">Transmembrane helix</keyword>
<comment type="catalytic activity">
    <reaction evidence="2">
        <text>2 GTP = 3',3'-c-di-GMP + 2 diphosphate</text>
        <dbReference type="Rhea" id="RHEA:24898"/>
        <dbReference type="ChEBI" id="CHEBI:33019"/>
        <dbReference type="ChEBI" id="CHEBI:37565"/>
        <dbReference type="ChEBI" id="CHEBI:58805"/>
        <dbReference type="EC" id="2.7.7.65"/>
    </reaction>
</comment>
<sequence>MAETAHASKMNGVRTANLLDSFDRFAAWLLRRTAWQGWALVLLPVAAIAWADLTLASADAINLRSLYVLPVTLACWMFGPRRGLAVVALVVGCMYARHPLLFGEAGVVPFLVSGLIRATSFTVVALIVLGFRRLYEGTARMARQDGMTGALNRTAFEAEARSMVEAARVRDETLLIAFVDLDDFKLINDTHGHEAGDRVLRAFSSFAAHEIRRGDRFGRMGGDEFALALRVANVEEGRRLGTRLHERLTGVLAQSCASAACSMGALVVPPDHGRSYRDLIREADELMYRAKRDGGNMARVATAQARQRARAPAPVPAPSRLARRA</sequence>
<keyword evidence="6" id="KW-0808">Transferase</keyword>
<feature type="domain" description="GGDEF" evidence="5">
    <location>
        <begin position="172"/>
        <end position="303"/>
    </location>
</feature>
<evidence type="ECO:0000313" key="6">
    <source>
        <dbReference type="EMBL" id="MFD2237467.1"/>
    </source>
</evidence>